<keyword evidence="1" id="KW-0812">Transmembrane</keyword>
<protein>
    <submittedName>
        <fullName evidence="2">Uncharacterized protein</fullName>
    </submittedName>
</protein>
<evidence type="ECO:0000256" key="1">
    <source>
        <dbReference type="SAM" id="Phobius"/>
    </source>
</evidence>
<sequence length="52" mass="5944">MVAKNLFLHFPVVIFSFIMVIPILYLTIVNSVILFILNYDLFSGALPGFRLL</sequence>
<dbReference type="EMBL" id="GGEC01093371">
    <property type="protein sequence ID" value="MBX73855.1"/>
    <property type="molecule type" value="Transcribed_RNA"/>
</dbReference>
<accession>A0A2P2R3R7</accession>
<organism evidence="2">
    <name type="scientific">Rhizophora mucronata</name>
    <name type="common">Asiatic mangrove</name>
    <dbReference type="NCBI Taxonomy" id="61149"/>
    <lineage>
        <taxon>Eukaryota</taxon>
        <taxon>Viridiplantae</taxon>
        <taxon>Streptophyta</taxon>
        <taxon>Embryophyta</taxon>
        <taxon>Tracheophyta</taxon>
        <taxon>Spermatophyta</taxon>
        <taxon>Magnoliopsida</taxon>
        <taxon>eudicotyledons</taxon>
        <taxon>Gunneridae</taxon>
        <taxon>Pentapetalae</taxon>
        <taxon>rosids</taxon>
        <taxon>fabids</taxon>
        <taxon>Malpighiales</taxon>
        <taxon>Rhizophoraceae</taxon>
        <taxon>Rhizophora</taxon>
    </lineage>
</organism>
<reference evidence="2" key="1">
    <citation type="submission" date="2018-02" db="EMBL/GenBank/DDBJ databases">
        <title>Rhizophora mucronata_Transcriptome.</title>
        <authorList>
            <person name="Meera S.P."/>
            <person name="Sreeshan A."/>
            <person name="Augustine A."/>
        </authorList>
    </citation>
    <scope>NUCLEOTIDE SEQUENCE</scope>
    <source>
        <tissue evidence="2">Leaf</tissue>
    </source>
</reference>
<keyword evidence="1" id="KW-1133">Transmembrane helix</keyword>
<proteinExistence type="predicted"/>
<name>A0A2P2R3R7_RHIMU</name>
<keyword evidence="1" id="KW-0472">Membrane</keyword>
<feature type="transmembrane region" description="Helical" evidence="1">
    <location>
        <begin position="12"/>
        <end position="37"/>
    </location>
</feature>
<evidence type="ECO:0000313" key="2">
    <source>
        <dbReference type="EMBL" id="MBX73855.1"/>
    </source>
</evidence>
<dbReference type="AlphaFoldDB" id="A0A2P2R3R7"/>